<protein>
    <submittedName>
        <fullName evidence="2">Uncharacterized protein</fullName>
    </submittedName>
</protein>
<feature type="transmembrane region" description="Helical" evidence="1">
    <location>
        <begin position="52"/>
        <end position="78"/>
    </location>
</feature>
<evidence type="ECO:0000313" key="2">
    <source>
        <dbReference type="EMBL" id="KAL2042962.1"/>
    </source>
</evidence>
<organism evidence="2 3">
    <name type="scientific">Stereocaulon virgatum</name>
    <dbReference type="NCBI Taxonomy" id="373712"/>
    <lineage>
        <taxon>Eukaryota</taxon>
        <taxon>Fungi</taxon>
        <taxon>Dikarya</taxon>
        <taxon>Ascomycota</taxon>
        <taxon>Pezizomycotina</taxon>
        <taxon>Lecanoromycetes</taxon>
        <taxon>OSLEUM clade</taxon>
        <taxon>Lecanoromycetidae</taxon>
        <taxon>Lecanorales</taxon>
        <taxon>Lecanorineae</taxon>
        <taxon>Stereocaulaceae</taxon>
        <taxon>Stereocaulon</taxon>
    </lineage>
</organism>
<keyword evidence="3" id="KW-1185">Reference proteome</keyword>
<keyword evidence="1" id="KW-0812">Transmembrane</keyword>
<name>A0ABR4AEF6_9LECA</name>
<evidence type="ECO:0000256" key="1">
    <source>
        <dbReference type="SAM" id="Phobius"/>
    </source>
</evidence>
<proteinExistence type="predicted"/>
<sequence length="432" mass="45901">MAAHAISNLYSFAESFQTALIIAGVDNSFLSLDVATVFTKPSHNPNLLLREILIGFSTLFIAVFSFVPIVGEIVAAGGTLAYDLIGYAGGLAAAAIGNGAGLFATVLAGATTLDAKAAAYGAFMASVFNNTASGIDTLVQALMSGNNLAFSGGTPLLFDVIAGGGWANPSVVQHPAVSETALTNVLQKDLLQRGINFIWGQSKIYVTFANLHDDAAGTKCKADLNGWQASKTCLDGGVYYLYRFNEAGNEDGNLDYPWGADKMAGPPWNLNPRFVTHSSAAAYRSQNNGIGGFAYDYTKQPTNLPSLFEAVGHSGSLEYLNALEGVWNLSVCDMGTHSDWNADFTQTPIRTTNQDGLKFIFPCCCGPKCSQTADFVRSAQMENFQTIYNTCKQQLALCDAWPPGVTVIDFGGAGTITKETPNGNVCVFNQVW</sequence>
<evidence type="ECO:0000313" key="3">
    <source>
        <dbReference type="Proteomes" id="UP001590950"/>
    </source>
</evidence>
<gene>
    <name evidence="2" type="ORF">N7G274_004020</name>
</gene>
<dbReference type="Proteomes" id="UP001590950">
    <property type="component" value="Unassembled WGS sequence"/>
</dbReference>
<keyword evidence="1" id="KW-0472">Membrane</keyword>
<keyword evidence="1" id="KW-1133">Transmembrane helix</keyword>
<feature type="transmembrane region" description="Helical" evidence="1">
    <location>
        <begin position="84"/>
        <end position="108"/>
    </location>
</feature>
<dbReference type="EMBL" id="JBEFKJ010000012">
    <property type="protein sequence ID" value="KAL2042962.1"/>
    <property type="molecule type" value="Genomic_DNA"/>
</dbReference>
<comment type="caution">
    <text evidence="2">The sequence shown here is derived from an EMBL/GenBank/DDBJ whole genome shotgun (WGS) entry which is preliminary data.</text>
</comment>
<accession>A0ABR4AEF6</accession>
<reference evidence="2 3" key="1">
    <citation type="submission" date="2024-09" db="EMBL/GenBank/DDBJ databases">
        <title>Rethinking Asexuality: The Enigmatic Case of Functional Sexual Genes in Lepraria (Stereocaulaceae).</title>
        <authorList>
            <person name="Doellman M."/>
            <person name="Sun Y."/>
            <person name="Barcenas-Pena A."/>
            <person name="Lumbsch H.T."/>
            <person name="Grewe F."/>
        </authorList>
    </citation>
    <scope>NUCLEOTIDE SEQUENCE [LARGE SCALE GENOMIC DNA]</scope>
    <source>
        <strain evidence="2 3">Mercado 3170</strain>
    </source>
</reference>